<reference evidence="1 2" key="1">
    <citation type="submission" date="2019-08" db="EMBL/GenBank/DDBJ databases">
        <title>Whole genome of Aphis craccivora.</title>
        <authorList>
            <person name="Voronova N.V."/>
            <person name="Shulinski R.S."/>
            <person name="Bandarenka Y.V."/>
            <person name="Zhorov D.G."/>
            <person name="Warner D."/>
        </authorList>
    </citation>
    <scope>NUCLEOTIDE SEQUENCE [LARGE SCALE GENOMIC DNA]</scope>
    <source>
        <strain evidence="1">180601</strain>
        <tissue evidence="1">Whole Body</tissue>
    </source>
</reference>
<feature type="non-terminal residue" evidence="1">
    <location>
        <position position="64"/>
    </location>
</feature>
<protein>
    <submittedName>
        <fullName evidence="1">Uncharacterized protein</fullName>
    </submittedName>
</protein>
<dbReference type="Proteomes" id="UP000478052">
    <property type="component" value="Unassembled WGS sequence"/>
</dbReference>
<sequence>MGNVVRFNYTYNKSTNSCEAFHLKLTKDTYIKICSSSQIEKIRREIWEKPELLRKEMIKYDVNQ</sequence>
<accession>A0A6G0VXF3</accession>
<keyword evidence="2" id="KW-1185">Reference proteome</keyword>
<proteinExistence type="predicted"/>
<comment type="caution">
    <text evidence="1">The sequence shown here is derived from an EMBL/GenBank/DDBJ whole genome shotgun (WGS) entry which is preliminary data.</text>
</comment>
<name>A0A6G0VXF3_APHCR</name>
<dbReference type="EMBL" id="VUJU01010831">
    <property type="protein sequence ID" value="KAF0712814.1"/>
    <property type="molecule type" value="Genomic_DNA"/>
</dbReference>
<evidence type="ECO:0000313" key="2">
    <source>
        <dbReference type="Proteomes" id="UP000478052"/>
    </source>
</evidence>
<evidence type="ECO:0000313" key="1">
    <source>
        <dbReference type="EMBL" id="KAF0712814.1"/>
    </source>
</evidence>
<gene>
    <name evidence="1" type="ORF">FWK35_00037406</name>
</gene>
<dbReference type="AlphaFoldDB" id="A0A6G0VXF3"/>
<organism evidence="1 2">
    <name type="scientific">Aphis craccivora</name>
    <name type="common">Cowpea aphid</name>
    <dbReference type="NCBI Taxonomy" id="307492"/>
    <lineage>
        <taxon>Eukaryota</taxon>
        <taxon>Metazoa</taxon>
        <taxon>Ecdysozoa</taxon>
        <taxon>Arthropoda</taxon>
        <taxon>Hexapoda</taxon>
        <taxon>Insecta</taxon>
        <taxon>Pterygota</taxon>
        <taxon>Neoptera</taxon>
        <taxon>Paraneoptera</taxon>
        <taxon>Hemiptera</taxon>
        <taxon>Sternorrhyncha</taxon>
        <taxon>Aphidomorpha</taxon>
        <taxon>Aphidoidea</taxon>
        <taxon>Aphididae</taxon>
        <taxon>Aphidini</taxon>
        <taxon>Aphis</taxon>
        <taxon>Aphis</taxon>
    </lineage>
</organism>